<feature type="binding site" evidence="7">
    <location>
        <position position="50"/>
    </location>
    <ligand>
        <name>Mg(2+)</name>
        <dbReference type="ChEBI" id="CHEBI:18420"/>
    </ligand>
</feature>
<sequence length="197" mass="21511">MGQIFSALMSYFSANQEKEYKIVIVGLDNAGKTTTLYKLHLGEVVQTQPTIGSNVEAVVHENVSFEVWDLGGQSSLRNAWQSYYKSSDAMVLMVDSTDRGRMNLSKQELFKMLDAEEVKNNPKCCVLVFANKQDLPDAMTVVELTETLGLDTIANRDWHVQACCALSGMGLNEGLSWIAAKVTGGGADGISTFMGGR</sequence>
<feature type="binding site" evidence="6">
    <location>
        <begin position="131"/>
        <end position="134"/>
    </location>
    <ligand>
        <name>GTP</name>
        <dbReference type="ChEBI" id="CHEBI:37565"/>
    </ligand>
</feature>
<dbReference type="STRING" id="41875.K8EIC4"/>
<dbReference type="InterPro" id="IPR024156">
    <property type="entry name" value="Small_GTPase_ARF"/>
</dbReference>
<dbReference type="PRINTS" id="PR00328">
    <property type="entry name" value="SAR1GTPBP"/>
</dbReference>
<dbReference type="InterPro" id="IPR005225">
    <property type="entry name" value="Small_GTP-bd"/>
</dbReference>
<evidence type="ECO:0000256" key="3">
    <source>
        <dbReference type="ARBA" id="ARBA00022741"/>
    </source>
</evidence>
<proteinExistence type="inferred from homology"/>
<dbReference type="InterPro" id="IPR006689">
    <property type="entry name" value="Small_GTPase_ARF/SAR"/>
</dbReference>
<feature type="binding site" evidence="6">
    <location>
        <begin position="26"/>
        <end position="33"/>
    </location>
    <ligand>
        <name>GTP</name>
        <dbReference type="ChEBI" id="CHEBI:37565"/>
    </ligand>
</feature>
<dbReference type="SUPFAM" id="SSF52540">
    <property type="entry name" value="P-loop containing nucleoside triphosphate hydrolases"/>
    <property type="match status" value="1"/>
</dbReference>
<dbReference type="NCBIfam" id="TIGR00231">
    <property type="entry name" value="small_GTP"/>
    <property type="match status" value="1"/>
</dbReference>
<dbReference type="GO" id="GO:0005525">
    <property type="term" value="F:GTP binding"/>
    <property type="evidence" value="ECO:0007669"/>
    <property type="project" value="UniProtKB-KW"/>
</dbReference>
<keyword evidence="7" id="KW-0479">Metal-binding</keyword>
<keyword evidence="7" id="KW-0460">Magnesium</keyword>
<keyword evidence="2" id="KW-0519">Myristate</keyword>
<evidence type="ECO:0000313" key="9">
    <source>
        <dbReference type="EMBL" id="CCO17769.1"/>
    </source>
</evidence>
<dbReference type="eggNOG" id="KOG0070">
    <property type="taxonomic scope" value="Eukaryota"/>
</dbReference>
<dbReference type="Pfam" id="PF00025">
    <property type="entry name" value="Arf"/>
    <property type="match status" value="1"/>
</dbReference>
<dbReference type="FunFam" id="3.40.50.300:FF:000412">
    <property type="entry name" value="ADP-ribosylation factor 1"/>
    <property type="match status" value="1"/>
</dbReference>
<dbReference type="PROSITE" id="PS51417">
    <property type="entry name" value="ARF"/>
    <property type="match status" value="1"/>
</dbReference>
<dbReference type="InterPro" id="IPR027417">
    <property type="entry name" value="P-loop_NTPase"/>
</dbReference>
<evidence type="ECO:0000256" key="2">
    <source>
        <dbReference type="ARBA" id="ARBA00022707"/>
    </source>
</evidence>
<evidence type="ECO:0000256" key="7">
    <source>
        <dbReference type="PIRSR" id="PIRSR606689-2"/>
    </source>
</evidence>
<dbReference type="PANTHER" id="PTHR11711">
    <property type="entry name" value="ADP RIBOSYLATION FACTOR-RELATED"/>
    <property type="match status" value="1"/>
</dbReference>
<dbReference type="SMART" id="SM00178">
    <property type="entry name" value="SAR"/>
    <property type="match status" value="1"/>
</dbReference>
<dbReference type="KEGG" id="bpg:Bathy08g00790"/>
<evidence type="ECO:0000256" key="4">
    <source>
        <dbReference type="ARBA" id="ARBA00022892"/>
    </source>
</evidence>
<evidence type="ECO:0000256" key="8">
    <source>
        <dbReference type="RuleBase" id="RU003925"/>
    </source>
</evidence>
<dbReference type="GO" id="GO:0003924">
    <property type="term" value="F:GTPase activity"/>
    <property type="evidence" value="ECO:0007669"/>
    <property type="project" value="InterPro"/>
</dbReference>
<gene>
    <name evidence="9" type="ORF">Bathy08g00790</name>
</gene>
<dbReference type="RefSeq" id="XP_007511648.1">
    <property type="nucleotide sequence ID" value="XM_007511586.1"/>
</dbReference>
<evidence type="ECO:0000313" key="10">
    <source>
        <dbReference type="Proteomes" id="UP000198341"/>
    </source>
</evidence>
<keyword evidence="4" id="KW-0813">Transport</keyword>
<dbReference type="EMBL" id="FO082271">
    <property type="protein sequence ID" value="CCO17769.1"/>
    <property type="molecule type" value="Genomic_DNA"/>
</dbReference>
<dbReference type="Gene3D" id="3.40.50.300">
    <property type="entry name" value="P-loop containing nucleotide triphosphate hydrolases"/>
    <property type="match status" value="1"/>
</dbReference>
<dbReference type="AlphaFoldDB" id="K8EIC4"/>
<reference evidence="9 10" key="1">
    <citation type="submission" date="2011-10" db="EMBL/GenBank/DDBJ databases">
        <authorList>
            <person name="Genoscope - CEA"/>
        </authorList>
    </citation>
    <scope>NUCLEOTIDE SEQUENCE [LARGE SCALE GENOMIC DNA]</scope>
    <source>
        <strain evidence="9 10">RCC 1105</strain>
    </source>
</reference>
<dbReference type="GO" id="GO:0016192">
    <property type="term" value="P:vesicle-mediated transport"/>
    <property type="evidence" value="ECO:0007669"/>
    <property type="project" value="UniProtKB-KW"/>
</dbReference>
<dbReference type="GeneID" id="19014058"/>
<evidence type="ECO:0000256" key="5">
    <source>
        <dbReference type="ARBA" id="ARBA00023134"/>
    </source>
</evidence>
<keyword evidence="4" id="KW-0931">ER-Golgi transport</keyword>
<evidence type="ECO:0000256" key="1">
    <source>
        <dbReference type="ARBA" id="ARBA00010290"/>
    </source>
</evidence>
<evidence type="ECO:0000256" key="6">
    <source>
        <dbReference type="PIRSR" id="PIRSR606689-1"/>
    </source>
</evidence>
<comment type="similarity">
    <text evidence="1 8">Belongs to the small GTPase superfamily. Arf family.</text>
</comment>
<keyword evidence="2" id="KW-0449">Lipoprotein</keyword>
<dbReference type="GO" id="GO:0046872">
    <property type="term" value="F:metal ion binding"/>
    <property type="evidence" value="ECO:0007669"/>
    <property type="project" value="UniProtKB-KW"/>
</dbReference>
<dbReference type="SMART" id="SM00177">
    <property type="entry name" value="ARF"/>
    <property type="match status" value="1"/>
</dbReference>
<organism evidence="9 10">
    <name type="scientific">Bathycoccus prasinos</name>
    <dbReference type="NCBI Taxonomy" id="41875"/>
    <lineage>
        <taxon>Eukaryota</taxon>
        <taxon>Viridiplantae</taxon>
        <taxon>Chlorophyta</taxon>
        <taxon>Mamiellophyceae</taxon>
        <taxon>Mamiellales</taxon>
        <taxon>Bathycoccaceae</taxon>
        <taxon>Bathycoccus</taxon>
    </lineage>
</organism>
<keyword evidence="10" id="KW-1185">Reference proteome</keyword>
<dbReference type="OrthoDB" id="2011769at2759"/>
<name>K8EIC4_9CHLO</name>
<accession>K8EIC4</accession>
<feature type="binding site" evidence="6">
    <location>
        <position position="72"/>
    </location>
    <ligand>
        <name>GTP</name>
        <dbReference type="ChEBI" id="CHEBI:37565"/>
    </ligand>
</feature>
<protein>
    <submittedName>
        <fullName evidence="9">ADP-ribosylation factor-like protein 5A</fullName>
    </submittedName>
</protein>
<dbReference type="Proteomes" id="UP000198341">
    <property type="component" value="Chromosome 8"/>
</dbReference>
<keyword evidence="5 6" id="KW-0342">GTP-binding</keyword>
<feature type="binding site" evidence="7">
    <location>
        <position position="33"/>
    </location>
    <ligand>
        <name>Mg(2+)</name>
        <dbReference type="ChEBI" id="CHEBI:18420"/>
    </ligand>
</feature>
<dbReference type="GO" id="GO:0030010">
    <property type="term" value="P:establishment of cell polarity"/>
    <property type="evidence" value="ECO:0007669"/>
    <property type="project" value="UniProtKB-ARBA"/>
</dbReference>
<keyword evidence="3 6" id="KW-0547">Nucleotide-binding</keyword>